<feature type="compositionally biased region" description="Basic and acidic residues" evidence="1">
    <location>
        <begin position="139"/>
        <end position="152"/>
    </location>
</feature>
<protein>
    <submittedName>
        <fullName evidence="3">PrgI family protein</fullName>
    </submittedName>
</protein>
<organism evidence="3 4">
    <name type="scientific">Dorea formicigenerans</name>
    <dbReference type="NCBI Taxonomy" id="39486"/>
    <lineage>
        <taxon>Bacteria</taxon>
        <taxon>Bacillati</taxon>
        <taxon>Bacillota</taxon>
        <taxon>Clostridia</taxon>
        <taxon>Lachnospirales</taxon>
        <taxon>Lachnospiraceae</taxon>
        <taxon>Dorea</taxon>
    </lineage>
</organism>
<dbReference type="GeneID" id="78199909"/>
<keyword evidence="2" id="KW-1133">Transmembrane helix</keyword>
<name>A0A3E5GVX7_9FIRM</name>
<feature type="transmembrane region" description="Helical" evidence="2">
    <location>
        <begin position="50"/>
        <end position="70"/>
    </location>
</feature>
<comment type="caution">
    <text evidence="3">The sequence shown here is derived from an EMBL/GenBank/DDBJ whole genome shotgun (WGS) entry which is preliminary data.</text>
</comment>
<accession>A0A3E5GVX7</accession>
<keyword evidence="2" id="KW-0472">Membrane</keyword>
<keyword evidence="4" id="KW-1185">Reference proteome</keyword>
<dbReference type="EMBL" id="QSVQ01000002">
    <property type="protein sequence ID" value="RGO54095.1"/>
    <property type="molecule type" value="Genomic_DNA"/>
</dbReference>
<dbReference type="Proteomes" id="UP000261055">
    <property type="component" value="Unassembled WGS sequence"/>
</dbReference>
<dbReference type="InterPro" id="IPR024414">
    <property type="entry name" value="Uncharacterised_PrgI"/>
</dbReference>
<dbReference type="RefSeq" id="WP_009259774.1">
    <property type="nucleotide sequence ID" value="NZ_QSVQ01000002.1"/>
</dbReference>
<evidence type="ECO:0000313" key="3">
    <source>
        <dbReference type="EMBL" id="RGO54095.1"/>
    </source>
</evidence>
<sequence length="152" mass="17126">MAAYISVPRDLTRVKSKVLFNLTKRQLLCFGAGALVGVPAFFLLKQSGNVSLAAIGMMIIMLPMFFLGMYEKHGQPLEVIAKQFIEAKFIRPKVRPYQTNNYYAVLMRQAWAEQEVQRIVCSEKQKKTDRTQRNGSAGHSDKAGEKADSLCH</sequence>
<keyword evidence="2" id="KW-0812">Transmembrane</keyword>
<feature type="transmembrane region" description="Helical" evidence="2">
    <location>
        <begin position="27"/>
        <end position="44"/>
    </location>
</feature>
<dbReference type="Pfam" id="PF12666">
    <property type="entry name" value="PrgI"/>
    <property type="match status" value="1"/>
</dbReference>
<evidence type="ECO:0000256" key="2">
    <source>
        <dbReference type="SAM" id="Phobius"/>
    </source>
</evidence>
<feature type="region of interest" description="Disordered" evidence="1">
    <location>
        <begin position="125"/>
        <end position="152"/>
    </location>
</feature>
<evidence type="ECO:0000313" key="4">
    <source>
        <dbReference type="Proteomes" id="UP000261055"/>
    </source>
</evidence>
<reference evidence="3 4" key="1">
    <citation type="submission" date="2018-08" db="EMBL/GenBank/DDBJ databases">
        <title>A genome reference for cultivated species of the human gut microbiota.</title>
        <authorList>
            <person name="Zou Y."/>
            <person name="Xue W."/>
            <person name="Luo G."/>
        </authorList>
    </citation>
    <scope>NUCLEOTIDE SEQUENCE [LARGE SCALE GENOMIC DNA]</scope>
    <source>
        <strain evidence="3 4">OM02-12</strain>
    </source>
</reference>
<evidence type="ECO:0000256" key="1">
    <source>
        <dbReference type="SAM" id="MobiDB-lite"/>
    </source>
</evidence>
<gene>
    <name evidence="3" type="ORF">DXB12_03080</name>
</gene>
<proteinExistence type="predicted"/>
<dbReference type="AlphaFoldDB" id="A0A3E5GVX7"/>